<organism evidence="1 2">
    <name type="scientific">Aliiglaciecola litoralis</name>
    <dbReference type="NCBI Taxonomy" id="582857"/>
    <lineage>
        <taxon>Bacteria</taxon>
        <taxon>Pseudomonadati</taxon>
        <taxon>Pseudomonadota</taxon>
        <taxon>Gammaproteobacteria</taxon>
        <taxon>Alteromonadales</taxon>
        <taxon>Alteromonadaceae</taxon>
        <taxon>Aliiglaciecola</taxon>
    </lineage>
</organism>
<dbReference type="Pfam" id="PF13689">
    <property type="entry name" value="DUF4154"/>
    <property type="match status" value="1"/>
</dbReference>
<evidence type="ECO:0000313" key="2">
    <source>
        <dbReference type="Proteomes" id="UP001500359"/>
    </source>
</evidence>
<sequence length="174" mass="19711">MMILLLFNINVNAQVGINQKAQLTAAFIYQITKFTLWPESLFISNNPKFTICVLAQANENLDRAFSELESKSTKGYQIEVIRLNNKEQLFELSENNCKVLYSSDEQWAGMTEQQIARLTETTLLIGTSKRFLQLGGMVSLIIVDNKMKIFISTANIDKTPIKIESRLKALAKSI</sequence>
<reference evidence="1 2" key="1">
    <citation type="journal article" date="2019" name="Int. J. Syst. Evol. Microbiol.">
        <title>The Global Catalogue of Microorganisms (GCM) 10K type strain sequencing project: providing services to taxonomists for standard genome sequencing and annotation.</title>
        <authorList>
            <consortium name="The Broad Institute Genomics Platform"/>
            <consortium name="The Broad Institute Genome Sequencing Center for Infectious Disease"/>
            <person name="Wu L."/>
            <person name="Ma J."/>
        </authorList>
    </citation>
    <scope>NUCLEOTIDE SEQUENCE [LARGE SCALE GENOMIC DNA]</scope>
    <source>
        <strain evidence="1 2">JCM 15896</strain>
    </source>
</reference>
<gene>
    <name evidence="1" type="ORF">GCM10009114_23640</name>
</gene>
<proteinExistence type="predicted"/>
<accession>A0ABN1LLB2</accession>
<dbReference type="RefSeq" id="WP_343860207.1">
    <property type="nucleotide sequence ID" value="NZ_BAAAFD010000006.1"/>
</dbReference>
<dbReference type="Proteomes" id="UP001500359">
    <property type="component" value="Unassembled WGS sequence"/>
</dbReference>
<dbReference type="InterPro" id="IPR025293">
    <property type="entry name" value="YfiR/HmsC-like"/>
</dbReference>
<evidence type="ECO:0000313" key="1">
    <source>
        <dbReference type="EMBL" id="GAA0857519.1"/>
    </source>
</evidence>
<protein>
    <recommendedName>
        <fullName evidence="3">YfiR family protein</fullName>
    </recommendedName>
</protein>
<dbReference type="EMBL" id="BAAAFD010000006">
    <property type="protein sequence ID" value="GAA0857519.1"/>
    <property type="molecule type" value="Genomic_DNA"/>
</dbReference>
<evidence type="ECO:0008006" key="3">
    <source>
        <dbReference type="Google" id="ProtNLM"/>
    </source>
</evidence>
<name>A0ABN1LLB2_9ALTE</name>
<keyword evidence="2" id="KW-1185">Reference proteome</keyword>
<comment type="caution">
    <text evidence="1">The sequence shown here is derived from an EMBL/GenBank/DDBJ whole genome shotgun (WGS) entry which is preliminary data.</text>
</comment>